<keyword evidence="9" id="KW-0472">Membrane</keyword>
<gene>
    <name evidence="10" type="ORF">RI129_009357</name>
</gene>
<keyword evidence="9" id="KW-0812">Transmembrane</keyword>
<evidence type="ECO:0000256" key="7">
    <source>
        <dbReference type="ARBA" id="ARBA00039150"/>
    </source>
</evidence>
<dbReference type="GO" id="GO:0019915">
    <property type="term" value="P:lipid storage"/>
    <property type="evidence" value="ECO:0007669"/>
    <property type="project" value="InterPro"/>
</dbReference>
<dbReference type="EMBL" id="JAVRBK010000007">
    <property type="protein sequence ID" value="KAK5640810.1"/>
    <property type="molecule type" value="Genomic_DNA"/>
</dbReference>
<dbReference type="InterPro" id="IPR029058">
    <property type="entry name" value="AB_hydrolase_fold"/>
</dbReference>
<sequence length="246" mass="29000">MQEAYLDIYGVPTRVQTWGRWVEESYTKPEPENIVLCIPGNPGLAFIDTYVPKNARIHFVGHSIGAYIILEILKKSWIRENTDGAYLLFPAIEYMAQTKNGWYMVNVIQYLVRLILLLTWIFTLLPFVLQYLLIKGYIIFYSVLNTHLETIIDFLRPDVLDKVFYLAVDEMYKVKERATNVLLENKRKIKLYYGANDRWSPQKYCKQLKRDIPDIDAEICTRNFEHAFVLRHPEQVAVMVSSWIKH</sequence>
<evidence type="ECO:0000313" key="10">
    <source>
        <dbReference type="EMBL" id="KAK5640810.1"/>
    </source>
</evidence>
<dbReference type="GO" id="GO:0004771">
    <property type="term" value="F:sterol ester esterase activity"/>
    <property type="evidence" value="ECO:0007669"/>
    <property type="project" value="UniProtKB-EC"/>
</dbReference>
<name>A0AAN7V1R0_9COLE</name>
<dbReference type="AlphaFoldDB" id="A0AAN7V1R0"/>
<keyword evidence="11" id="KW-1185">Reference proteome</keyword>
<comment type="subcellular location">
    <subcellularLocation>
        <location evidence="1">Lipid droplet</location>
    </subcellularLocation>
</comment>
<dbReference type="GO" id="GO:0005811">
    <property type="term" value="C:lipid droplet"/>
    <property type="evidence" value="ECO:0007669"/>
    <property type="project" value="UniProtKB-SubCell"/>
</dbReference>
<keyword evidence="5" id="KW-0378">Hydrolase</keyword>
<proteinExistence type="inferred from homology"/>
<feature type="transmembrane region" description="Helical" evidence="9">
    <location>
        <begin position="110"/>
        <end position="134"/>
    </location>
</feature>
<evidence type="ECO:0000256" key="1">
    <source>
        <dbReference type="ARBA" id="ARBA00004502"/>
    </source>
</evidence>
<comment type="catalytic activity">
    <reaction evidence="8">
        <text>a cholesterol ester + H2O = cholesterol + a fatty acid + H(+)</text>
        <dbReference type="Rhea" id="RHEA:36403"/>
        <dbReference type="ChEBI" id="CHEBI:15377"/>
        <dbReference type="ChEBI" id="CHEBI:15378"/>
        <dbReference type="ChEBI" id="CHEBI:16113"/>
        <dbReference type="ChEBI" id="CHEBI:17002"/>
        <dbReference type="ChEBI" id="CHEBI:28868"/>
        <dbReference type="EC" id="3.1.1.13"/>
    </reaction>
    <physiologicalReaction direction="left-to-right" evidence="8">
        <dbReference type="Rhea" id="RHEA:36404"/>
    </physiologicalReaction>
</comment>
<evidence type="ECO:0000256" key="3">
    <source>
        <dbReference type="ARBA" id="ARBA00019242"/>
    </source>
</evidence>
<evidence type="ECO:0000256" key="9">
    <source>
        <dbReference type="SAM" id="Phobius"/>
    </source>
</evidence>
<evidence type="ECO:0000313" key="11">
    <source>
        <dbReference type="Proteomes" id="UP001329430"/>
    </source>
</evidence>
<evidence type="ECO:0000256" key="2">
    <source>
        <dbReference type="ARBA" id="ARBA00008300"/>
    </source>
</evidence>
<keyword evidence="4" id="KW-0551">Lipid droplet</keyword>
<reference evidence="10 11" key="1">
    <citation type="journal article" date="2024" name="Insects">
        <title>An Improved Chromosome-Level Genome Assembly of the Firefly Pyrocoelia pectoralis.</title>
        <authorList>
            <person name="Fu X."/>
            <person name="Meyer-Rochow V.B."/>
            <person name="Ballantyne L."/>
            <person name="Zhu X."/>
        </authorList>
    </citation>
    <scope>NUCLEOTIDE SEQUENCE [LARGE SCALE GENOMIC DNA]</scope>
    <source>
        <strain evidence="10">XCY_ONT2</strain>
    </source>
</reference>
<accession>A0AAN7V1R0</accession>
<dbReference type="Proteomes" id="UP001329430">
    <property type="component" value="Chromosome 7"/>
</dbReference>
<dbReference type="PANTHER" id="PTHR13390">
    <property type="entry name" value="LIPASE"/>
    <property type="match status" value="1"/>
</dbReference>
<dbReference type="Gene3D" id="3.40.50.1820">
    <property type="entry name" value="alpha/beta hydrolase"/>
    <property type="match status" value="1"/>
</dbReference>
<keyword evidence="9" id="KW-1133">Transmembrane helix</keyword>
<evidence type="ECO:0000256" key="4">
    <source>
        <dbReference type="ARBA" id="ARBA00022677"/>
    </source>
</evidence>
<evidence type="ECO:0000256" key="5">
    <source>
        <dbReference type="ARBA" id="ARBA00022801"/>
    </source>
</evidence>
<dbReference type="InterPro" id="IPR019363">
    <property type="entry name" value="LDAH"/>
</dbReference>
<comment type="similarity">
    <text evidence="2">Belongs to the AB hydrolase superfamily. LDAH family.</text>
</comment>
<dbReference type="SUPFAM" id="SSF53474">
    <property type="entry name" value="alpha/beta-Hydrolases"/>
    <property type="match status" value="1"/>
</dbReference>
<organism evidence="10 11">
    <name type="scientific">Pyrocoelia pectoralis</name>
    <dbReference type="NCBI Taxonomy" id="417401"/>
    <lineage>
        <taxon>Eukaryota</taxon>
        <taxon>Metazoa</taxon>
        <taxon>Ecdysozoa</taxon>
        <taxon>Arthropoda</taxon>
        <taxon>Hexapoda</taxon>
        <taxon>Insecta</taxon>
        <taxon>Pterygota</taxon>
        <taxon>Neoptera</taxon>
        <taxon>Endopterygota</taxon>
        <taxon>Coleoptera</taxon>
        <taxon>Polyphaga</taxon>
        <taxon>Elateriformia</taxon>
        <taxon>Elateroidea</taxon>
        <taxon>Lampyridae</taxon>
        <taxon>Lampyrinae</taxon>
        <taxon>Pyrocoelia</taxon>
    </lineage>
</organism>
<comment type="caution">
    <text evidence="10">The sequence shown here is derived from an EMBL/GenBank/DDBJ whole genome shotgun (WGS) entry which is preliminary data.</text>
</comment>
<dbReference type="EC" id="3.1.1.13" evidence="7"/>
<dbReference type="Pfam" id="PF10230">
    <property type="entry name" value="LIDHydrolase"/>
    <property type="match status" value="1"/>
</dbReference>
<evidence type="ECO:0000256" key="8">
    <source>
        <dbReference type="ARBA" id="ARBA00049527"/>
    </source>
</evidence>
<protein>
    <recommendedName>
        <fullName evidence="3">Lipid droplet-associated hydrolase</fullName>
        <ecNumber evidence="7">3.1.1.13</ecNumber>
    </recommendedName>
    <alternativeName>
        <fullName evidence="6">Lipid droplet-associated serine hydrolase</fullName>
    </alternativeName>
</protein>
<dbReference type="PANTHER" id="PTHR13390:SF0">
    <property type="entry name" value="LIPID DROPLET-ASSOCIATED HYDROLASE"/>
    <property type="match status" value="1"/>
</dbReference>
<evidence type="ECO:0000256" key="6">
    <source>
        <dbReference type="ARBA" id="ARBA00031924"/>
    </source>
</evidence>